<dbReference type="EMBL" id="JAUOTP010000002">
    <property type="protein sequence ID" value="MDO6414087.1"/>
    <property type="molecule type" value="Genomic_DNA"/>
</dbReference>
<feature type="chain" id="PRO_5047492951" evidence="5">
    <location>
        <begin position="22"/>
        <end position="550"/>
    </location>
</feature>
<evidence type="ECO:0000256" key="3">
    <source>
        <dbReference type="ARBA" id="ARBA00023295"/>
    </source>
</evidence>
<dbReference type="Gene3D" id="2.160.20.10">
    <property type="entry name" value="Single-stranded right-handed beta-helix, Pectin lyase-like"/>
    <property type="match status" value="1"/>
</dbReference>
<dbReference type="PANTHER" id="PTHR31339">
    <property type="entry name" value="PECTIN LYASE-RELATED"/>
    <property type="match status" value="1"/>
</dbReference>
<dbReference type="InterPro" id="IPR006626">
    <property type="entry name" value="PbH1"/>
</dbReference>
<dbReference type="Proteomes" id="UP001169764">
    <property type="component" value="Unassembled WGS sequence"/>
</dbReference>
<dbReference type="InterPro" id="IPR013783">
    <property type="entry name" value="Ig-like_fold"/>
</dbReference>
<reference evidence="7" key="1">
    <citation type="submission" date="2023-07" db="EMBL/GenBank/DDBJ databases">
        <authorList>
            <person name="Kim M."/>
        </authorList>
    </citation>
    <scope>NUCLEOTIDE SEQUENCE</scope>
    <source>
        <strain evidence="7">BIUV-7</strain>
    </source>
</reference>
<dbReference type="Pfam" id="PF00295">
    <property type="entry name" value="Glyco_hydro_28"/>
    <property type="match status" value="1"/>
</dbReference>
<keyword evidence="8" id="KW-1185">Reference proteome</keyword>
<name>A0ABT8Y7V5_9SPHN</name>
<dbReference type="InterPro" id="IPR003961">
    <property type="entry name" value="FN3_dom"/>
</dbReference>
<evidence type="ECO:0000313" key="8">
    <source>
        <dbReference type="Proteomes" id="UP001169764"/>
    </source>
</evidence>
<accession>A0ABT8Y7V5</accession>
<dbReference type="SUPFAM" id="SSF51126">
    <property type="entry name" value="Pectin lyase-like"/>
    <property type="match status" value="1"/>
</dbReference>
<dbReference type="Gene3D" id="2.60.40.10">
    <property type="entry name" value="Immunoglobulins"/>
    <property type="match status" value="1"/>
</dbReference>
<evidence type="ECO:0000256" key="4">
    <source>
        <dbReference type="RuleBase" id="RU361169"/>
    </source>
</evidence>
<comment type="caution">
    <text evidence="7">The sequence shown here is derived from an EMBL/GenBank/DDBJ whole genome shotgun (WGS) entry which is preliminary data.</text>
</comment>
<evidence type="ECO:0000256" key="1">
    <source>
        <dbReference type="ARBA" id="ARBA00008834"/>
    </source>
</evidence>
<keyword evidence="2 4" id="KW-0378">Hydrolase</keyword>
<dbReference type="GO" id="GO:0016787">
    <property type="term" value="F:hydrolase activity"/>
    <property type="evidence" value="ECO:0007669"/>
    <property type="project" value="UniProtKB-KW"/>
</dbReference>
<gene>
    <name evidence="7" type="ORF">Q4F19_06810</name>
</gene>
<dbReference type="InterPro" id="IPR000743">
    <property type="entry name" value="Glyco_hydro_28"/>
</dbReference>
<feature type="domain" description="Fibronectin type-III" evidence="6">
    <location>
        <begin position="48"/>
        <end position="122"/>
    </location>
</feature>
<evidence type="ECO:0000256" key="5">
    <source>
        <dbReference type="SAM" id="SignalP"/>
    </source>
</evidence>
<comment type="similarity">
    <text evidence="1 4">Belongs to the glycosyl hydrolase 28 family.</text>
</comment>
<proteinExistence type="inferred from homology"/>
<dbReference type="Pfam" id="PF00041">
    <property type="entry name" value="fn3"/>
    <property type="match status" value="1"/>
</dbReference>
<feature type="signal peptide" evidence="5">
    <location>
        <begin position="1"/>
        <end position="21"/>
    </location>
</feature>
<dbReference type="SUPFAM" id="SSF49265">
    <property type="entry name" value="Fibronectin type III"/>
    <property type="match status" value="1"/>
</dbReference>
<dbReference type="InterPro" id="IPR036116">
    <property type="entry name" value="FN3_sf"/>
</dbReference>
<sequence length="550" mass="58943">MLTVDKRTMLLGSLASVASLGAVGKAAGAPQTPAGPMPAAPLPGLARGSGPFNLMCPPAARTSDSIAIVWDEPTDLEVEGYDVYLDGKLAGTTRHRDHTFQHLRPARTYEIAVRARDASGSVLQSATLRLATKAQPKANDIRTFGAVGDDRTLNTVAIQKAIDACPPGGLVRIPAGIFVSGALFLKSDMTLHLDAGAVLLGSTDPKDYPVMTYRSEGKEKLCYSSLIGTRDAKGGRWRDIAITGAGTINGNGSILRQNELAEKAAERGRVICIRDTDGLYLQGITVRQSPFWCVHPIYCNGVTVNGVSIHTKYDEAGTPYPHMVNGDGLDPDSCRDVFIFDCDISSQDDGIAIKSGRDAEGRAVGIPSENVRISHCRFHSGFGVAMGSEMAGGVRNVLVEDCVFENTFSIASVKAPRGRGNHIENVTYRDCTLKYESDEHRDGTWFRGALYVDQFYGTPVPDPHAAKPKDEGTALIRNILFKNITLETVGGNAIYLAGLPESPLQDIRFENVTARGAHGFVAYNVRGLTLDTVSVEARDGKGMNFVNVGS</sequence>
<evidence type="ECO:0000313" key="7">
    <source>
        <dbReference type="EMBL" id="MDO6414087.1"/>
    </source>
</evidence>
<dbReference type="InterPro" id="IPR051801">
    <property type="entry name" value="GH28_Enzymes"/>
</dbReference>
<keyword evidence="5" id="KW-0732">Signal</keyword>
<keyword evidence="3 4" id="KW-0326">Glycosidase</keyword>
<dbReference type="RefSeq" id="WP_303540982.1">
    <property type="nucleotide sequence ID" value="NZ_JAUOTP010000002.1"/>
</dbReference>
<evidence type="ECO:0000256" key="2">
    <source>
        <dbReference type="ARBA" id="ARBA00022801"/>
    </source>
</evidence>
<organism evidence="7 8">
    <name type="scientific">Sphingomonas natans</name>
    <dbReference type="NCBI Taxonomy" id="3063330"/>
    <lineage>
        <taxon>Bacteria</taxon>
        <taxon>Pseudomonadati</taxon>
        <taxon>Pseudomonadota</taxon>
        <taxon>Alphaproteobacteria</taxon>
        <taxon>Sphingomonadales</taxon>
        <taxon>Sphingomonadaceae</taxon>
        <taxon>Sphingomonas</taxon>
    </lineage>
</organism>
<evidence type="ECO:0000259" key="6">
    <source>
        <dbReference type="SMART" id="SM00060"/>
    </source>
</evidence>
<dbReference type="SMART" id="SM00710">
    <property type="entry name" value="PbH1"/>
    <property type="match status" value="7"/>
</dbReference>
<dbReference type="SMART" id="SM00060">
    <property type="entry name" value="FN3"/>
    <property type="match status" value="1"/>
</dbReference>
<dbReference type="PANTHER" id="PTHR31339:SF9">
    <property type="entry name" value="PLASMIN AND FIBRONECTIN-BINDING PROTEIN A"/>
    <property type="match status" value="1"/>
</dbReference>
<protein>
    <submittedName>
        <fullName evidence="7">Glycoside hydrolase family 28 protein</fullName>
    </submittedName>
</protein>
<dbReference type="InterPro" id="IPR012334">
    <property type="entry name" value="Pectin_lyas_fold"/>
</dbReference>
<dbReference type="CDD" id="cd00063">
    <property type="entry name" value="FN3"/>
    <property type="match status" value="1"/>
</dbReference>
<dbReference type="InterPro" id="IPR011050">
    <property type="entry name" value="Pectin_lyase_fold/virulence"/>
</dbReference>